<gene>
    <name evidence="2" type="ORF">NW755_013612</name>
</gene>
<evidence type="ECO:0000313" key="2">
    <source>
        <dbReference type="EMBL" id="KAJ4177850.1"/>
    </source>
</evidence>
<organism evidence="2 3">
    <name type="scientific">Fusarium falciforme</name>
    <dbReference type="NCBI Taxonomy" id="195108"/>
    <lineage>
        <taxon>Eukaryota</taxon>
        <taxon>Fungi</taxon>
        <taxon>Dikarya</taxon>
        <taxon>Ascomycota</taxon>
        <taxon>Pezizomycotina</taxon>
        <taxon>Sordariomycetes</taxon>
        <taxon>Hypocreomycetidae</taxon>
        <taxon>Hypocreales</taxon>
        <taxon>Nectriaceae</taxon>
        <taxon>Fusarium</taxon>
        <taxon>Fusarium solani species complex</taxon>
    </lineage>
</organism>
<proteinExistence type="predicted"/>
<feature type="compositionally biased region" description="Basic and acidic residues" evidence="1">
    <location>
        <begin position="109"/>
        <end position="120"/>
    </location>
</feature>
<keyword evidence="3" id="KW-1185">Reference proteome</keyword>
<feature type="region of interest" description="Disordered" evidence="1">
    <location>
        <begin position="88"/>
        <end position="120"/>
    </location>
</feature>
<reference evidence="2" key="1">
    <citation type="submission" date="2022-09" db="EMBL/GenBank/DDBJ databases">
        <title>Fusarium specimens isolated from Avocado Roots.</title>
        <authorList>
            <person name="Stajich J."/>
            <person name="Roper C."/>
            <person name="Heimlech-Rivalta G."/>
        </authorList>
    </citation>
    <scope>NUCLEOTIDE SEQUENCE</scope>
    <source>
        <strain evidence="2">A02</strain>
    </source>
</reference>
<evidence type="ECO:0000313" key="3">
    <source>
        <dbReference type="Proteomes" id="UP001152087"/>
    </source>
</evidence>
<evidence type="ECO:0000256" key="1">
    <source>
        <dbReference type="SAM" id="MobiDB-lite"/>
    </source>
</evidence>
<sequence length="120" mass="13229">MHCKDVPKLDSFDGVAVVRIVTKKTPHLFPRKICPQPVPLTLSAYKYSHVEVATPVAGSCKCHVSEFDLPLRAGERDRRGRIVAVSAGEGSKNRWDPDTDWGMNGRGDSIVDERDSLLNG</sequence>
<name>A0A9W8UTR3_9HYPO</name>
<dbReference type="Proteomes" id="UP001152087">
    <property type="component" value="Unassembled WGS sequence"/>
</dbReference>
<accession>A0A9W8UTR3</accession>
<dbReference type="EMBL" id="JAOQAV010000089">
    <property type="protein sequence ID" value="KAJ4177850.1"/>
    <property type="molecule type" value="Genomic_DNA"/>
</dbReference>
<comment type="caution">
    <text evidence="2">The sequence shown here is derived from an EMBL/GenBank/DDBJ whole genome shotgun (WGS) entry which is preliminary data.</text>
</comment>
<protein>
    <submittedName>
        <fullName evidence="2">Uncharacterized protein</fullName>
    </submittedName>
</protein>
<dbReference type="AlphaFoldDB" id="A0A9W8UTR3"/>